<feature type="transmembrane region" description="Helical" evidence="3">
    <location>
        <begin position="1205"/>
        <end position="1222"/>
    </location>
</feature>
<keyword evidence="1 4" id="KW-0732">Signal</keyword>
<dbReference type="Pfam" id="PF17802">
    <property type="entry name" value="SpaA"/>
    <property type="match status" value="1"/>
</dbReference>
<dbReference type="InterPro" id="IPR041033">
    <property type="entry name" value="SpaA_PFL_dom_1"/>
</dbReference>
<keyword evidence="3" id="KW-1133">Transmembrane helix</keyword>
<evidence type="ECO:0000256" key="3">
    <source>
        <dbReference type="SAM" id="Phobius"/>
    </source>
</evidence>
<keyword evidence="11" id="KW-1185">Reference proteome</keyword>
<gene>
    <name evidence="10" type="ORF">OXX778_LOCUS6943</name>
</gene>
<feature type="domain" description="NOMO third transthyretin-like" evidence="8">
    <location>
        <begin position="247"/>
        <end position="309"/>
    </location>
</feature>
<dbReference type="EMBL" id="CAJNOC010000856">
    <property type="protein sequence ID" value="CAF0810412.1"/>
    <property type="molecule type" value="Genomic_DNA"/>
</dbReference>
<dbReference type="InterPro" id="IPR056190">
    <property type="entry name" value="NOMO_5th"/>
</dbReference>
<dbReference type="Gene3D" id="2.60.40.10">
    <property type="entry name" value="Immunoglobulins"/>
    <property type="match status" value="3"/>
</dbReference>
<evidence type="ECO:0000259" key="6">
    <source>
        <dbReference type="Pfam" id="PF22898"/>
    </source>
</evidence>
<evidence type="ECO:0000259" key="9">
    <source>
        <dbReference type="Pfam" id="PF23194"/>
    </source>
</evidence>
<dbReference type="SUPFAM" id="SSF49464">
    <property type="entry name" value="Carboxypeptidase regulatory domain-like"/>
    <property type="match status" value="1"/>
</dbReference>
<feature type="chain" id="PRO_5032819391" description="Nodal modulator 1" evidence="4">
    <location>
        <begin position="22"/>
        <end position="1339"/>
    </location>
</feature>
<dbReference type="InterPro" id="IPR056189">
    <property type="entry name" value="NOMO_3rd"/>
</dbReference>
<dbReference type="PANTHER" id="PTHR23303">
    <property type="entry name" value="CARBOXYPEPTIDASE REGULATORY REGION-CONTAINING"/>
    <property type="match status" value="1"/>
</dbReference>
<dbReference type="OrthoDB" id="10263633at2759"/>
<comment type="caution">
    <text evidence="10">The sequence shown here is derived from an EMBL/GenBank/DDBJ whole genome shotgun (WGS) entry which is preliminary data.</text>
</comment>
<evidence type="ECO:0000256" key="1">
    <source>
        <dbReference type="ARBA" id="ARBA00022729"/>
    </source>
</evidence>
<feature type="compositionally biased region" description="Polar residues" evidence="2">
    <location>
        <begin position="1254"/>
        <end position="1270"/>
    </location>
</feature>
<evidence type="ECO:0000259" key="8">
    <source>
        <dbReference type="Pfam" id="PF23193"/>
    </source>
</evidence>
<dbReference type="Pfam" id="PF23193">
    <property type="entry name" value="NOMO_3rd"/>
    <property type="match status" value="1"/>
</dbReference>
<dbReference type="InterPro" id="IPR013783">
    <property type="entry name" value="Ig-like_fold"/>
</dbReference>
<dbReference type="InterPro" id="IPR055075">
    <property type="entry name" value="NOMO-like_N"/>
</dbReference>
<dbReference type="Pfam" id="PF23194">
    <property type="entry name" value="NOMO_5th"/>
    <property type="match status" value="1"/>
</dbReference>
<dbReference type="InterPro" id="IPR051417">
    <property type="entry name" value="SDr/BOS_complex"/>
</dbReference>
<keyword evidence="3" id="KW-0472">Membrane</keyword>
<feature type="region of interest" description="Disordered" evidence="2">
    <location>
        <begin position="985"/>
        <end position="1005"/>
    </location>
</feature>
<evidence type="ECO:0000256" key="4">
    <source>
        <dbReference type="SAM" id="SignalP"/>
    </source>
</evidence>
<feature type="region of interest" description="Disordered" evidence="2">
    <location>
        <begin position="1254"/>
        <end position="1326"/>
    </location>
</feature>
<evidence type="ECO:0000313" key="10">
    <source>
        <dbReference type="EMBL" id="CAF0810412.1"/>
    </source>
</evidence>
<dbReference type="Pfam" id="PF22898">
    <property type="entry name" value="NOMO1-like_1st"/>
    <property type="match status" value="1"/>
</dbReference>
<dbReference type="Pfam" id="PF22904">
    <property type="entry name" value="NOMO1-like_2nd"/>
    <property type="match status" value="1"/>
</dbReference>
<dbReference type="SUPFAM" id="SSF49478">
    <property type="entry name" value="Cna protein B-type domain"/>
    <property type="match status" value="2"/>
</dbReference>
<feature type="domain" description="NOMO fifth transthyretin-like" evidence="9">
    <location>
        <begin position="406"/>
        <end position="494"/>
    </location>
</feature>
<evidence type="ECO:0000259" key="7">
    <source>
        <dbReference type="Pfam" id="PF22904"/>
    </source>
</evidence>
<dbReference type="InterPro" id="IPR008969">
    <property type="entry name" value="CarboxyPept-like_regulatory"/>
</dbReference>
<proteinExistence type="predicted"/>
<feature type="domain" description="NOMO second beta-sandwich" evidence="7">
    <location>
        <begin position="114"/>
        <end position="203"/>
    </location>
</feature>
<feature type="signal peptide" evidence="4">
    <location>
        <begin position="1"/>
        <end position="21"/>
    </location>
</feature>
<keyword evidence="3" id="KW-0812">Transmembrane</keyword>
<feature type="domain" description="SpaA-like prealbumin fold" evidence="5">
    <location>
        <begin position="873"/>
        <end position="927"/>
    </location>
</feature>
<dbReference type="Proteomes" id="UP000663879">
    <property type="component" value="Unassembled WGS sequence"/>
</dbReference>
<sequence>MKILRLLIPILISLLIEASTAEDIIGCGGFIKSNTEINFKIIKVKLLTKDGAVKYTTEASPVNGYYMIPVYTKGEYILQVNPPPGWSFEPSQVMVNIDGQTDACSKNEDINFFFKGFGLSGKVVSQGDSKNRGPSGVKLNLISNGKQIDSTLSSNDGSYYFSNVMPGVYQVEALHPTYKFLVNKVQVELSKENWSAKDNIIISGYNIEGTVQTLDKTGVQNALVELHFADSATNLETKNFGCDQSLRKGSLICTVKTDSNGKFTFSNVVYGNYKLVATYSTNNLQFQMKPEVLNVDLTKHSNLELTENFILNSVTLTSKVLLSKDKPLGTADVFLNDKKLSVNQNGLFFLEQLTSGNYKVSIRAKNVYFEEKLVNLDLNSGKILDTNSDKFKSLLSLSEFLPKSFDVCGQIGVLKNSDLLNNVAESIQVKCYLNNKLVKSVNLDKDLKYCVVLDTGLNYILKAELSEKLSQVLRLVPHERNVLLKDSPIFDANFEQLEAKLEGQIDFLPNQSAPSDLVVTLKSVDSKWTQNIPVKCSAQQKNENIIHHTCSFNLNNLLFGNYEIKTNYDDLYCWKKSNDQKSLTISVNSELQKIKIEQSGYKLNYRLSHKNALFKLIDTNKNILLNRNILSDSDRSGEICLPKIEDYSAVIDSCHRFSDAKSDQDLIQVKSDLFQKGKNNLVLNALRHQVTVDLVYKYDNEKDKLAVSQNDLRVLVKLEQKIIEVIKLSVKGEDKNQIVFFGKTWLESDKEYSLVGESEKVLFETNNKNLRINEDKCDLNNVKFETILGIFLIGDIQPKDLDSIDLTLKSTVDNSIIQQSVINSAQGFKLGPLRAPYSLYTVELSKSGYLFNIVKSESSDGNYNLQYQVQKLGQLKVNVVDAKLKSNLENVLLSLSSENRQFRQTYRTDSNGLVSFDNLKPGLYYLLVMMQEFEFTPNSHPVQITDGFHANLLVEANRVAYSVFGKVTSINGQAESDVTVEAKGLRSVSDESDSDNENCRSSRENSQVDNLYGTYRIRNLKPNCEYELIIQSGVKKERQFKIIPQKYLLTINNSDVLDRNFVLVDQLERMDVSIGVNYKLNEQISLKKQLNNFVRVKLFKTSQPDQIIQTVYSVVNSVVYLNSLPRDKNQYSVLVELLLPSTVSVFGALNQAQILQLQQQPVVDKTELSFYADNSHRHLNLEFNNNQENEASDFFDLKREQYQNVYFTLPLFIIIVSLVLNYKTVQTFLLNLRSQISQRGGILNYLASSLQKQPSPEQNLIQSSKPSKSVKTGKKSKDQGSDSETVQRIVKQKQAQVVNPTQANEGSSDQSEGENIGYTTEEGDMLVLHPVKRKVKRAL</sequence>
<dbReference type="GO" id="GO:0005789">
    <property type="term" value="C:endoplasmic reticulum membrane"/>
    <property type="evidence" value="ECO:0007669"/>
    <property type="project" value="TreeGrafter"/>
</dbReference>
<reference evidence="10" key="1">
    <citation type="submission" date="2021-02" db="EMBL/GenBank/DDBJ databases">
        <authorList>
            <person name="Nowell W R."/>
        </authorList>
    </citation>
    <scope>NUCLEOTIDE SEQUENCE</scope>
    <source>
        <strain evidence="10">Ploen Becks lab</strain>
    </source>
</reference>
<protein>
    <recommendedName>
        <fullName evidence="12">Nodal modulator 1</fullName>
    </recommendedName>
</protein>
<name>A0A813TG35_9BILA</name>
<dbReference type="InterPro" id="IPR055074">
    <property type="entry name" value="NOMO1-3_2nd"/>
</dbReference>
<organism evidence="10 11">
    <name type="scientific">Brachionus calyciflorus</name>
    <dbReference type="NCBI Taxonomy" id="104777"/>
    <lineage>
        <taxon>Eukaryota</taxon>
        <taxon>Metazoa</taxon>
        <taxon>Spiralia</taxon>
        <taxon>Gnathifera</taxon>
        <taxon>Rotifera</taxon>
        <taxon>Eurotatoria</taxon>
        <taxon>Monogononta</taxon>
        <taxon>Pseudotrocha</taxon>
        <taxon>Ploima</taxon>
        <taxon>Brachionidae</taxon>
        <taxon>Brachionus</taxon>
    </lineage>
</organism>
<feature type="domain" description="NOMO-like N-terminal beta-sandwich" evidence="6">
    <location>
        <begin position="28"/>
        <end position="112"/>
    </location>
</feature>
<feature type="compositionally biased region" description="Polar residues" evidence="2">
    <location>
        <begin position="1293"/>
        <end position="1310"/>
    </location>
</feature>
<dbReference type="PANTHER" id="PTHR23303:SF14">
    <property type="entry name" value="BOS COMPLEX SUBUNIT NOMO1-RELATED"/>
    <property type="match status" value="1"/>
</dbReference>
<evidence type="ECO:0000256" key="2">
    <source>
        <dbReference type="SAM" id="MobiDB-lite"/>
    </source>
</evidence>
<evidence type="ECO:0008006" key="12">
    <source>
        <dbReference type="Google" id="ProtNLM"/>
    </source>
</evidence>
<evidence type="ECO:0000313" key="11">
    <source>
        <dbReference type="Proteomes" id="UP000663879"/>
    </source>
</evidence>
<accession>A0A813TG35</accession>
<evidence type="ECO:0000259" key="5">
    <source>
        <dbReference type="Pfam" id="PF17802"/>
    </source>
</evidence>